<dbReference type="EMBL" id="JACHDB010000001">
    <property type="protein sequence ID" value="MBB5431756.1"/>
    <property type="molecule type" value="Genomic_DNA"/>
</dbReference>
<feature type="compositionally biased region" description="Basic and acidic residues" evidence="1">
    <location>
        <begin position="26"/>
        <end position="39"/>
    </location>
</feature>
<keyword evidence="3" id="KW-1185">Reference proteome</keyword>
<name>A0A7W8VCT9_9ACTN</name>
<gene>
    <name evidence="2" type="ORF">HDA36_001840</name>
</gene>
<evidence type="ECO:0000313" key="3">
    <source>
        <dbReference type="Proteomes" id="UP000572635"/>
    </source>
</evidence>
<dbReference type="InterPro" id="IPR022183">
    <property type="entry name" value="DUF3710"/>
</dbReference>
<accession>A0A7W8VCT9</accession>
<feature type="region of interest" description="Disordered" evidence="1">
    <location>
        <begin position="222"/>
        <end position="256"/>
    </location>
</feature>
<dbReference type="Proteomes" id="UP000572635">
    <property type="component" value="Unassembled WGS sequence"/>
</dbReference>
<feature type="region of interest" description="Disordered" evidence="1">
    <location>
        <begin position="1"/>
        <end position="48"/>
    </location>
</feature>
<sequence length="256" mass="28207">MFGRRGKKSGKKSAAEAAEETPLARARTEEPDKEADRHRALGPWDASEDVPEYPRVDLGCLRVPVGERTQIRFDMTRGEQIVGVTLINDTSAVQVQAFAAPKTSGLWDELREELREQITQQGGKAEEFDGTFGPELRALVPVEGRTTEDGRQLGQRMRFIGVDGPRWVLRGVIRGEGAVKPEVMAQVEDVFQKIVVVRGDEPVPPREMLKIVVPKEIQEQIKAQRAQQAAQREAARQAQAPAAGAAEQDRTAPPAS</sequence>
<feature type="compositionally biased region" description="Low complexity" evidence="1">
    <location>
        <begin position="222"/>
        <end position="246"/>
    </location>
</feature>
<dbReference type="Pfam" id="PF12502">
    <property type="entry name" value="DUF3710"/>
    <property type="match status" value="1"/>
</dbReference>
<feature type="compositionally biased region" description="Basic residues" evidence="1">
    <location>
        <begin position="1"/>
        <end position="11"/>
    </location>
</feature>
<comment type="caution">
    <text evidence="2">The sequence shown here is derived from an EMBL/GenBank/DDBJ whole genome shotgun (WGS) entry which is preliminary data.</text>
</comment>
<evidence type="ECO:0008006" key="4">
    <source>
        <dbReference type="Google" id="ProtNLM"/>
    </source>
</evidence>
<reference evidence="2 3" key="1">
    <citation type="submission" date="2020-08" db="EMBL/GenBank/DDBJ databases">
        <title>Sequencing the genomes of 1000 actinobacteria strains.</title>
        <authorList>
            <person name="Klenk H.-P."/>
        </authorList>
    </citation>
    <scope>NUCLEOTIDE SEQUENCE [LARGE SCALE GENOMIC DNA]</scope>
    <source>
        <strain evidence="2 3">DSM 44551</strain>
    </source>
</reference>
<protein>
    <recommendedName>
        <fullName evidence="4">DUF3710 domain-containing protein</fullName>
    </recommendedName>
</protein>
<organism evidence="2 3">
    <name type="scientific">Nocardiopsis composta</name>
    <dbReference type="NCBI Taxonomy" id="157465"/>
    <lineage>
        <taxon>Bacteria</taxon>
        <taxon>Bacillati</taxon>
        <taxon>Actinomycetota</taxon>
        <taxon>Actinomycetes</taxon>
        <taxon>Streptosporangiales</taxon>
        <taxon>Nocardiopsidaceae</taxon>
        <taxon>Nocardiopsis</taxon>
    </lineage>
</organism>
<evidence type="ECO:0000313" key="2">
    <source>
        <dbReference type="EMBL" id="MBB5431756.1"/>
    </source>
</evidence>
<evidence type="ECO:0000256" key="1">
    <source>
        <dbReference type="SAM" id="MobiDB-lite"/>
    </source>
</evidence>
<proteinExistence type="predicted"/>
<dbReference type="AlphaFoldDB" id="A0A7W8VCT9"/>
<dbReference type="RefSeq" id="WP_184391420.1">
    <property type="nucleotide sequence ID" value="NZ_BAAAJD010000099.1"/>
</dbReference>